<keyword evidence="3" id="KW-1185">Reference proteome</keyword>
<dbReference type="InterPro" id="IPR029063">
    <property type="entry name" value="SAM-dependent_MTases_sf"/>
</dbReference>
<evidence type="ECO:0000313" key="2">
    <source>
        <dbReference type="EMBL" id="SPH21906.1"/>
    </source>
</evidence>
<evidence type="ECO:0000313" key="3">
    <source>
        <dbReference type="Proteomes" id="UP000244880"/>
    </source>
</evidence>
<dbReference type="PANTHER" id="PTHR34203:SF15">
    <property type="entry name" value="SLL1173 PROTEIN"/>
    <property type="match status" value="1"/>
</dbReference>
<feature type="domain" description="Methyltransferase FkbM" evidence="1">
    <location>
        <begin position="58"/>
        <end position="211"/>
    </location>
</feature>
<dbReference type="RefSeq" id="WP_108828926.1">
    <property type="nucleotide sequence ID" value="NZ_OMOR01000001.1"/>
</dbReference>
<dbReference type="SUPFAM" id="SSF53335">
    <property type="entry name" value="S-adenosyl-L-methionine-dependent methyltransferases"/>
    <property type="match status" value="1"/>
</dbReference>
<dbReference type="PANTHER" id="PTHR34203">
    <property type="entry name" value="METHYLTRANSFERASE, FKBM FAMILY PROTEIN"/>
    <property type="match status" value="1"/>
</dbReference>
<gene>
    <name evidence="2" type="ORF">ASD8599_02656</name>
</gene>
<reference evidence="2 3" key="1">
    <citation type="submission" date="2018-03" db="EMBL/GenBank/DDBJ databases">
        <authorList>
            <person name="Keele B.F."/>
        </authorList>
    </citation>
    <scope>NUCLEOTIDE SEQUENCE [LARGE SCALE GENOMIC DNA]</scope>
    <source>
        <strain evidence="2 3">CECT 8599</strain>
    </source>
</reference>
<dbReference type="Pfam" id="PF05050">
    <property type="entry name" value="Methyltransf_21"/>
    <property type="match status" value="1"/>
</dbReference>
<protein>
    <recommendedName>
        <fullName evidence="1">Methyltransferase FkbM domain-containing protein</fullName>
    </recommendedName>
</protein>
<dbReference type="InterPro" id="IPR006342">
    <property type="entry name" value="FkbM_mtfrase"/>
</dbReference>
<name>A0A2R8BFS6_9RHOB</name>
<dbReference type="AlphaFoldDB" id="A0A2R8BFS6"/>
<dbReference type="Proteomes" id="UP000244880">
    <property type="component" value="Unassembled WGS sequence"/>
</dbReference>
<dbReference type="Gene3D" id="3.40.50.150">
    <property type="entry name" value="Vaccinia Virus protein VP39"/>
    <property type="match status" value="1"/>
</dbReference>
<organism evidence="2 3">
    <name type="scientific">Ascidiaceihabitans donghaensis</name>
    <dbReference type="NCBI Taxonomy" id="1510460"/>
    <lineage>
        <taxon>Bacteria</taxon>
        <taxon>Pseudomonadati</taxon>
        <taxon>Pseudomonadota</taxon>
        <taxon>Alphaproteobacteria</taxon>
        <taxon>Rhodobacterales</taxon>
        <taxon>Paracoccaceae</taxon>
        <taxon>Ascidiaceihabitans</taxon>
    </lineage>
</organism>
<dbReference type="InterPro" id="IPR052514">
    <property type="entry name" value="SAM-dependent_MTase"/>
</dbReference>
<proteinExistence type="predicted"/>
<dbReference type="EMBL" id="OMOR01000001">
    <property type="protein sequence ID" value="SPH21906.1"/>
    <property type="molecule type" value="Genomic_DNA"/>
</dbReference>
<dbReference type="OrthoDB" id="9812600at2"/>
<sequence length="227" mass="25180">MLRAVNQYGFYCIPEQYKKREVSRILLKGEVNEPNTIALISKFAGDGDIISGGCFIGDFMPALAQAAGKRQVHSFEPNPDSFDASTTTLKMNNIQNVKLHPVAVGEKADTLHLQIASFKGRILGGMSTIVEEAAEGQTIEVAVTPLDDLVPKTRKVSVLHLDVEGHEWPAVLGAQRIIAKNTPLLVLEATKDWQHRAYEEKLRETFPDLNYTLMGAMERNGFYLPQD</sequence>
<evidence type="ECO:0000259" key="1">
    <source>
        <dbReference type="Pfam" id="PF05050"/>
    </source>
</evidence>
<dbReference type="NCBIfam" id="TIGR01444">
    <property type="entry name" value="fkbM_fam"/>
    <property type="match status" value="1"/>
</dbReference>
<accession>A0A2R8BFS6</accession>